<dbReference type="InterPro" id="IPR045584">
    <property type="entry name" value="Pilin-like"/>
</dbReference>
<evidence type="ECO:0000256" key="1">
    <source>
        <dbReference type="SAM" id="Phobius"/>
    </source>
</evidence>
<sequence length="33" mass="3765">MRCCRGFTLIELMVVVSIISILSAIAMPQYQNY</sequence>
<dbReference type="PROSITE" id="PS00409">
    <property type="entry name" value="PROKAR_NTER_METHYL"/>
    <property type="match status" value="1"/>
</dbReference>
<organism evidence="2">
    <name type="scientific">hydrothermal vent metagenome</name>
    <dbReference type="NCBI Taxonomy" id="652676"/>
    <lineage>
        <taxon>unclassified sequences</taxon>
        <taxon>metagenomes</taxon>
        <taxon>ecological metagenomes</taxon>
    </lineage>
</organism>
<feature type="transmembrane region" description="Helical" evidence="1">
    <location>
        <begin position="7"/>
        <end position="27"/>
    </location>
</feature>
<evidence type="ECO:0000313" key="2">
    <source>
        <dbReference type="EMBL" id="VAW67295.1"/>
    </source>
</evidence>
<dbReference type="EMBL" id="UOFJ01000265">
    <property type="protein sequence ID" value="VAW67295.1"/>
    <property type="molecule type" value="Genomic_DNA"/>
</dbReference>
<dbReference type="AlphaFoldDB" id="A0A3B0XG53"/>
<protein>
    <recommendedName>
        <fullName evidence="3">Type IV pilin PilA</fullName>
    </recommendedName>
</protein>
<proteinExistence type="predicted"/>
<evidence type="ECO:0008006" key="3">
    <source>
        <dbReference type="Google" id="ProtNLM"/>
    </source>
</evidence>
<feature type="non-terminal residue" evidence="2">
    <location>
        <position position="33"/>
    </location>
</feature>
<keyword evidence="1" id="KW-0812">Transmembrane</keyword>
<accession>A0A3B0XG53</accession>
<reference evidence="2" key="1">
    <citation type="submission" date="2018-06" db="EMBL/GenBank/DDBJ databases">
        <authorList>
            <person name="Zhirakovskaya E."/>
        </authorList>
    </citation>
    <scope>NUCLEOTIDE SEQUENCE</scope>
</reference>
<keyword evidence="1" id="KW-0472">Membrane</keyword>
<dbReference type="Pfam" id="PF07963">
    <property type="entry name" value="N_methyl"/>
    <property type="match status" value="1"/>
</dbReference>
<dbReference type="NCBIfam" id="TIGR02532">
    <property type="entry name" value="IV_pilin_GFxxxE"/>
    <property type="match status" value="1"/>
</dbReference>
<keyword evidence="1" id="KW-1133">Transmembrane helix</keyword>
<name>A0A3B0XG53_9ZZZZ</name>
<dbReference type="SUPFAM" id="SSF54523">
    <property type="entry name" value="Pili subunits"/>
    <property type="match status" value="1"/>
</dbReference>
<dbReference type="Gene3D" id="3.30.700.10">
    <property type="entry name" value="Glycoprotein, Type 4 Pilin"/>
    <property type="match status" value="1"/>
</dbReference>
<dbReference type="InterPro" id="IPR012902">
    <property type="entry name" value="N_methyl_site"/>
</dbReference>
<gene>
    <name evidence="2" type="ORF">MNBD_GAMMA10-958</name>
</gene>